<dbReference type="PANTHER" id="PTHR20772:SF2">
    <property type="entry name" value="PROTEIN FMP42"/>
    <property type="match status" value="1"/>
</dbReference>
<evidence type="ECO:0000256" key="5">
    <source>
        <dbReference type="ARBA" id="ARBA00022970"/>
    </source>
</evidence>
<evidence type="ECO:0000313" key="10">
    <source>
        <dbReference type="Proteomes" id="UP000224006"/>
    </source>
</evidence>
<dbReference type="InterPro" id="IPR052599">
    <property type="entry name" value="SLC43A_AATransporter"/>
</dbReference>
<evidence type="ECO:0000256" key="3">
    <source>
        <dbReference type="ARBA" id="ARBA00022448"/>
    </source>
</evidence>
<dbReference type="PANTHER" id="PTHR20772">
    <property type="entry name" value="PROTEIN FMP42"/>
    <property type="match status" value="1"/>
</dbReference>
<evidence type="ECO:0000256" key="8">
    <source>
        <dbReference type="SAM" id="Phobius"/>
    </source>
</evidence>
<evidence type="ECO:0000256" key="2">
    <source>
        <dbReference type="ARBA" id="ARBA00006595"/>
    </source>
</evidence>
<keyword evidence="10" id="KW-1185">Reference proteome</keyword>
<proteinExistence type="inferred from homology"/>
<feature type="transmembrane region" description="Helical" evidence="8">
    <location>
        <begin position="480"/>
        <end position="505"/>
    </location>
</feature>
<feature type="transmembrane region" description="Helical" evidence="8">
    <location>
        <begin position="390"/>
        <end position="408"/>
    </location>
</feature>
<dbReference type="Proteomes" id="UP000224006">
    <property type="component" value="Chromosome I"/>
</dbReference>
<dbReference type="KEGG" id="bbes:BESB_011040"/>
<dbReference type="VEuPathDB" id="ToxoDB:BESB_011040"/>
<comment type="caution">
    <text evidence="9">The sequence shown here is derived from an EMBL/GenBank/DDBJ whole genome shotgun (WGS) entry which is preliminary data.</text>
</comment>
<gene>
    <name evidence="9" type="ORF">BESB_011040</name>
</gene>
<dbReference type="GeneID" id="40306166"/>
<dbReference type="SUPFAM" id="SSF103473">
    <property type="entry name" value="MFS general substrate transporter"/>
    <property type="match status" value="1"/>
</dbReference>
<dbReference type="OrthoDB" id="330047at2759"/>
<dbReference type="InterPro" id="IPR036259">
    <property type="entry name" value="MFS_trans_sf"/>
</dbReference>
<comment type="similarity">
    <text evidence="2">Belongs to the SLC43A transporter (TC 2.A.1.44) family.</text>
</comment>
<dbReference type="Pfam" id="PF07690">
    <property type="entry name" value="MFS_1"/>
    <property type="match status" value="1"/>
</dbReference>
<keyword evidence="3" id="KW-0813">Transport</keyword>
<dbReference type="GO" id="GO:0006865">
    <property type="term" value="P:amino acid transport"/>
    <property type="evidence" value="ECO:0007669"/>
    <property type="project" value="UniProtKB-KW"/>
</dbReference>
<evidence type="ECO:0000256" key="1">
    <source>
        <dbReference type="ARBA" id="ARBA00004141"/>
    </source>
</evidence>
<reference evidence="9 10" key="1">
    <citation type="submission" date="2017-09" db="EMBL/GenBank/DDBJ databases">
        <title>Genome sequencing of Besnoitia besnoiti strain Bb-Ger1.</title>
        <authorList>
            <person name="Schares G."/>
            <person name="Venepally P."/>
            <person name="Lorenzi H.A."/>
        </authorList>
    </citation>
    <scope>NUCLEOTIDE SEQUENCE [LARGE SCALE GENOMIC DNA]</scope>
    <source>
        <strain evidence="9 10">Bb-Ger1</strain>
    </source>
</reference>
<evidence type="ECO:0000256" key="4">
    <source>
        <dbReference type="ARBA" id="ARBA00022692"/>
    </source>
</evidence>
<evidence type="ECO:0000256" key="6">
    <source>
        <dbReference type="ARBA" id="ARBA00022989"/>
    </source>
</evidence>
<keyword evidence="5" id="KW-0029">Amino-acid transport</keyword>
<dbReference type="RefSeq" id="XP_029222771.1">
    <property type="nucleotide sequence ID" value="XM_029359858.1"/>
</dbReference>
<keyword evidence="7 8" id="KW-0472">Membrane</keyword>
<sequence>MSLSEEPLPPLHYTVNQSLPPVQHGRSQVAKRICTAASMLALDKLAEIPNKTPFGLSRWVIFGIFLVYSFLTGPCYWNWTALADIFFIRDGYLWRCEAEDLDMARRIEQAKCDSQDVAVQNLFTIIVASDFSFSCLSGIILDYAGPASRVYLEHVFCFSLGVCWVVGILGASRSLSNAIPLLLRAIAINNPRLAQPLFYGYGGVCIGVCVLIAALFFPARPWQRLPSLAKVAAEGLPDTAESPEDHEEANSPLVEASVAPEESNHLFAGPLSTLGSRVLSFRSEGEEAPRVVDQLEVAVVRQDTLVTLQRGTTATAISRWSDWKMFFGEVFSLVFVPLCIYEALMLISSSFFSSAARRLIPEAYEANQIIQIFCFLPAPLLGLLADKRGILVTMVVLNGAGMLAFILAVIPEVPGAVACQYMACLCIAINSSFIISQIYCYVNQSFQEGHAGKLIGLACLVAGLPSLAANAMLSTAVNDGFLGIMFLCIGFFKLNFILIGALAVYRKQRARKVIEETQGAFFPTPGPV</sequence>
<feature type="transmembrane region" description="Helical" evidence="8">
    <location>
        <begin position="420"/>
        <end position="442"/>
    </location>
</feature>
<feature type="transmembrane region" description="Helical" evidence="8">
    <location>
        <begin position="155"/>
        <end position="176"/>
    </location>
</feature>
<protein>
    <submittedName>
        <fullName evidence="9">Transporter, major facilitator family protein</fullName>
    </submittedName>
</protein>
<keyword evidence="6 8" id="KW-1133">Transmembrane helix</keyword>
<feature type="transmembrane region" description="Helical" evidence="8">
    <location>
        <begin position="368"/>
        <end position="385"/>
    </location>
</feature>
<feature type="transmembrane region" description="Helical" evidence="8">
    <location>
        <begin position="59"/>
        <end position="79"/>
    </location>
</feature>
<dbReference type="EMBL" id="NWUJ01000001">
    <property type="protein sequence ID" value="PFH38762.1"/>
    <property type="molecule type" value="Genomic_DNA"/>
</dbReference>
<evidence type="ECO:0000256" key="7">
    <source>
        <dbReference type="ARBA" id="ARBA00023136"/>
    </source>
</evidence>
<feature type="transmembrane region" description="Helical" evidence="8">
    <location>
        <begin position="196"/>
        <end position="217"/>
    </location>
</feature>
<keyword evidence="4 8" id="KW-0812">Transmembrane</keyword>
<dbReference type="AlphaFoldDB" id="A0A2A9MR33"/>
<evidence type="ECO:0000313" key="9">
    <source>
        <dbReference type="EMBL" id="PFH38762.1"/>
    </source>
</evidence>
<name>A0A2A9MR33_BESBE</name>
<comment type="subcellular location">
    <subcellularLocation>
        <location evidence="1">Membrane</location>
        <topology evidence="1">Multi-pass membrane protein</topology>
    </subcellularLocation>
</comment>
<dbReference type="GO" id="GO:0022857">
    <property type="term" value="F:transmembrane transporter activity"/>
    <property type="evidence" value="ECO:0007669"/>
    <property type="project" value="InterPro"/>
</dbReference>
<organism evidence="9 10">
    <name type="scientific">Besnoitia besnoiti</name>
    <name type="common">Apicomplexan protozoan</name>
    <dbReference type="NCBI Taxonomy" id="94643"/>
    <lineage>
        <taxon>Eukaryota</taxon>
        <taxon>Sar</taxon>
        <taxon>Alveolata</taxon>
        <taxon>Apicomplexa</taxon>
        <taxon>Conoidasida</taxon>
        <taxon>Coccidia</taxon>
        <taxon>Eucoccidiorida</taxon>
        <taxon>Eimeriorina</taxon>
        <taxon>Sarcocystidae</taxon>
        <taxon>Besnoitia</taxon>
    </lineage>
</organism>
<accession>A0A2A9MR33</accession>
<feature type="transmembrane region" description="Helical" evidence="8">
    <location>
        <begin position="454"/>
        <end position="474"/>
    </location>
</feature>
<feature type="transmembrane region" description="Helical" evidence="8">
    <location>
        <begin position="326"/>
        <end position="348"/>
    </location>
</feature>
<dbReference type="InterPro" id="IPR011701">
    <property type="entry name" value="MFS"/>
</dbReference>
<dbReference type="GO" id="GO:0016020">
    <property type="term" value="C:membrane"/>
    <property type="evidence" value="ECO:0007669"/>
    <property type="project" value="UniProtKB-SubCell"/>
</dbReference>